<organism evidence="3 4">
    <name type="scientific">Sorangium cellulosum</name>
    <name type="common">Polyangium cellulosum</name>
    <dbReference type="NCBI Taxonomy" id="56"/>
    <lineage>
        <taxon>Bacteria</taxon>
        <taxon>Pseudomonadati</taxon>
        <taxon>Myxococcota</taxon>
        <taxon>Polyangia</taxon>
        <taxon>Polyangiales</taxon>
        <taxon>Polyangiaceae</taxon>
        <taxon>Sorangium</taxon>
    </lineage>
</organism>
<dbReference type="PROSITE" id="PS51257">
    <property type="entry name" value="PROKAR_LIPOPROTEIN"/>
    <property type="match status" value="1"/>
</dbReference>
<dbReference type="RefSeq" id="WP_159397489.1">
    <property type="nucleotide sequence ID" value="NZ_CP012673.1"/>
</dbReference>
<feature type="signal peptide" evidence="2">
    <location>
        <begin position="1"/>
        <end position="25"/>
    </location>
</feature>
<evidence type="ECO:0008006" key="5">
    <source>
        <dbReference type="Google" id="ProtNLM"/>
    </source>
</evidence>
<feature type="compositionally biased region" description="Low complexity" evidence="1">
    <location>
        <begin position="23"/>
        <end position="41"/>
    </location>
</feature>
<feature type="compositionally biased region" description="Pro residues" evidence="1">
    <location>
        <begin position="422"/>
        <end position="439"/>
    </location>
</feature>
<gene>
    <name evidence="3" type="ORF">SOCE26_064330</name>
</gene>
<evidence type="ECO:0000313" key="3">
    <source>
        <dbReference type="EMBL" id="AUX44963.1"/>
    </source>
</evidence>
<evidence type="ECO:0000256" key="1">
    <source>
        <dbReference type="SAM" id="MobiDB-lite"/>
    </source>
</evidence>
<dbReference type="SUPFAM" id="SSF63829">
    <property type="entry name" value="Calcium-dependent phosphotriesterase"/>
    <property type="match status" value="1"/>
</dbReference>
<feature type="compositionally biased region" description="Gly residues" evidence="1">
    <location>
        <begin position="42"/>
        <end position="51"/>
    </location>
</feature>
<evidence type="ECO:0000256" key="2">
    <source>
        <dbReference type="SAM" id="SignalP"/>
    </source>
</evidence>
<protein>
    <recommendedName>
        <fullName evidence="5">Secreted protein</fullName>
    </recommendedName>
</protein>
<name>A0A2L0F0A3_SORCE</name>
<reference evidence="3 4" key="1">
    <citation type="submission" date="2015-09" db="EMBL/GenBank/DDBJ databases">
        <title>Sorangium comparison.</title>
        <authorList>
            <person name="Zaburannyi N."/>
            <person name="Bunk B."/>
            <person name="Overmann J."/>
            <person name="Mueller R."/>
        </authorList>
    </citation>
    <scope>NUCLEOTIDE SEQUENCE [LARGE SCALE GENOMIC DNA]</scope>
    <source>
        <strain evidence="3 4">So ce26</strain>
    </source>
</reference>
<feature type="region of interest" description="Disordered" evidence="1">
    <location>
        <begin position="23"/>
        <end position="57"/>
    </location>
</feature>
<feature type="chain" id="PRO_5014791695" description="Secreted protein" evidence="2">
    <location>
        <begin position="26"/>
        <end position="540"/>
    </location>
</feature>
<dbReference type="OrthoDB" id="5489174at2"/>
<evidence type="ECO:0000313" key="4">
    <source>
        <dbReference type="Proteomes" id="UP000238348"/>
    </source>
</evidence>
<proteinExistence type="predicted"/>
<dbReference type="AlphaFoldDB" id="A0A2L0F0A3"/>
<dbReference type="EMBL" id="CP012673">
    <property type="protein sequence ID" value="AUX44963.1"/>
    <property type="molecule type" value="Genomic_DNA"/>
</dbReference>
<accession>A0A2L0F0A3</accession>
<dbReference type="Proteomes" id="UP000238348">
    <property type="component" value="Chromosome"/>
</dbReference>
<keyword evidence="2" id="KW-0732">Signal</keyword>
<feature type="region of interest" description="Disordered" evidence="1">
    <location>
        <begin position="415"/>
        <end position="439"/>
    </location>
</feature>
<sequence>MIGRRARWGLGGLVMAMAGCGPAPAPQAADGPRPEAAAQGPGASGTAGAAGGAPSAVGATGTAGAVKADEATKPAPPPKSAFTPVAQVPAEIDLRLHPVEGALLVSTNSLMTLEAEQMGSAVGVLKEGKIEFPKRLHLPGWGVAVIGVHGRYPDQLDLIATGTTGRTGVAQHHVLGAQGWVQRGSDPGLWFTGVARMGSSLVGLAGPTMIGVPRFITLRGPRVGLTITPAPKNRPCRGWEAPLPYPEAEVRPQAFGATRDGTALSYGHDCSAESALEVWKPGGKRATILPVPALSEGQIPEDARTLILPGPGEGEAWIVDGVVLRYQGGEPKKIDPPAKGAGVLTASAAPDGTLWAIADGALFARKGEAWEQAPLPDGVKAEDVAVGSDGAVWVAAGGAILKHGGASEAAGAAPGTIQLQKGPPPKPKTNRPFPKPGGPECPQNLVVLYTFSKTAPDDYDFPLTRKALKGHTEFSPARFVVTRDMGQRFFAAFVPSWALAKTLQERIKTDVQGSTPQIVCAEPEVVRELKLDLKTGEVAK</sequence>